<accession>A0A016UX87</accession>
<dbReference type="AlphaFoldDB" id="A0A016UX87"/>
<dbReference type="EMBL" id="JARK01001360">
    <property type="protein sequence ID" value="EYC19397.1"/>
    <property type="molecule type" value="Genomic_DNA"/>
</dbReference>
<keyword evidence="2" id="KW-1185">Reference proteome</keyword>
<protein>
    <submittedName>
        <fullName evidence="1">Uncharacterized protein</fullName>
    </submittedName>
</protein>
<proteinExistence type="predicted"/>
<evidence type="ECO:0000313" key="1">
    <source>
        <dbReference type="EMBL" id="EYC19397.1"/>
    </source>
</evidence>
<dbReference type="Proteomes" id="UP000024635">
    <property type="component" value="Unassembled WGS sequence"/>
</dbReference>
<name>A0A016UX87_9BILA</name>
<organism evidence="1 2">
    <name type="scientific">Ancylostoma ceylanicum</name>
    <dbReference type="NCBI Taxonomy" id="53326"/>
    <lineage>
        <taxon>Eukaryota</taxon>
        <taxon>Metazoa</taxon>
        <taxon>Ecdysozoa</taxon>
        <taxon>Nematoda</taxon>
        <taxon>Chromadorea</taxon>
        <taxon>Rhabditida</taxon>
        <taxon>Rhabditina</taxon>
        <taxon>Rhabditomorpha</taxon>
        <taxon>Strongyloidea</taxon>
        <taxon>Ancylostomatidae</taxon>
        <taxon>Ancylostomatinae</taxon>
        <taxon>Ancylostoma</taxon>
    </lineage>
</organism>
<reference evidence="2" key="1">
    <citation type="journal article" date="2015" name="Nat. Genet.">
        <title>The genome and transcriptome of the zoonotic hookworm Ancylostoma ceylanicum identify infection-specific gene families.</title>
        <authorList>
            <person name="Schwarz E.M."/>
            <person name="Hu Y."/>
            <person name="Antoshechkin I."/>
            <person name="Miller M.M."/>
            <person name="Sternberg P.W."/>
            <person name="Aroian R.V."/>
        </authorList>
    </citation>
    <scope>NUCLEOTIDE SEQUENCE</scope>
    <source>
        <strain evidence="2">HY135</strain>
    </source>
</reference>
<gene>
    <name evidence="1" type="primary">Acey_s0024.g1064</name>
    <name evidence="1" type="ORF">Y032_0024g1064</name>
</gene>
<evidence type="ECO:0000313" key="2">
    <source>
        <dbReference type="Proteomes" id="UP000024635"/>
    </source>
</evidence>
<comment type="caution">
    <text evidence="1">The sequence shown here is derived from an EMBL/GenBank/DDBJ whole genome shotgun (WGS) entry which is preliminary data.</text>
</comment>
<sequence length="120" mass="13531">MSPNAYALGYGVNTQRSEYVFLQLQSQLLIVYHTDTYVFLVFREEHLEEPTPLNRSVHLPATSLVLTISKFASRASVAIEWTQCTVADDPFFSAYVPCQPMACWTRLLPLHLFCDGVSVG</sequence>